<name>A0A0S2C3Q0_9VIRU</name>
<accession>A0A0S2C3Q0</accession>
<organism evidence="1 2">
    <name type="scientific">Human plasma-associated gemycircularvirus</name>
    <dbReference type="NCBI Taxonomy" id="1707330"/>
    <lineage>
        <taxon>Viruses</taxon>
        <taxon>Monodnaviria</taxon>
        <taxon>Shotokuvirae</taxon>
        <taxon>Cressdnaviricota</taxon>
        <taxon>Repensiviricetes</taxon>
        <taxon>Geplafuvirales</taxon>
        <taxon>Genomoviridae</taxon>
        <taxon>Gemyvongvirus</taxon>
        <taxon>Gemyvongvirus humas1</taxon>
    </lineage>
</organism>
<evidence type="ECO:0000313" key="2">
    <source>
        <dbReference type="Proteomes" id="UP000126444"/>
    </source>
</evidence>
<dbReference type="RefSeq" id="YP_009181997.1">
    <property type="nucleotide sequence ID" value="NC_028459.1"/>
</dbReference>
<protein>
    <submittedName>
        <fullName evidence="1">Putative ORF3 protein</fullName>
    </submittedName>
</protein>
<dbReference type="GeneID" id="26281628"/>
<reference evidence="1 2" key="1">
    <citation type="submission" date="2015-03" db="EMBL/GenBank/DDBJ databases">
        <title>Viruses in human plasma pools from the US and Germany.</title>
        <authorList>
            <person name="Zhang W."/>
            <person name="Delwart E."/>
        </authorList>
    </citation>
    <scope>NUCLEOTIDE SEQUENCE [LARGE SCALE GENOMIC DNA]</scope>
    <source>
        <strain evidence="1">DB1</strain>
    </source>
</reference>
<gene>
    <name evidence="1" type="primary">ORF3</name>
</gene>
<keyword evidence="2" id="KW-1185">Reference proteome</keyword>
<sequence>MTNVFPCWSSVTENPSEAMTQFQELVSDSPRGFASSLTVRHRQTLMLTQLCEYYTETAEVALSHESHTWMEALIIMLSWTTEHLGIGQTLVDGMYLACTRTLSQSRELRLMHMHTSERTRTLFMSVLRKPLDQGLEDRLEMLKEIANAHGLRSQMHQTKTSFLRHARRWIREVLSHASGTFPDTQITPFQVYEDNTSPQPGSPLDSLSIHDLENISPIGSDNEGGKTTLTLTLTRKGNELGPNGPGLSPNPLTLALTLTLTLANQLGQTYLTHAMGSFQNREDPTRPLVRTA</sequence>
<dbReference type="EMBL" id="KP974693">
    <property type="protein sequence ID" value="ALN38797.1"/>
    <property type="molecule type" value="Genomic_DNA"/>
</dbReference>
<evidence type="ECO:0000313" key="1">
    <source>
        <dbReference type="EMBL" id="ALN38797.1"/>
    </source>
</evidence>
<proteinExistence type="predicted"/>
<dbReference type="Proteomes" id="UP000126444">
    <property type="component" value="Segment"/>
</dbReference>
<dbReference type="KEGG" id="vg:26281628"/>